<keyword evidence="2" id="KW-1185">Reference proteome</keyword>
<sequence length="98" mass="11198">MEADLIKVNARKRSLYENDEFSTNSYSFSIANIETKDSSVEVNESQTSFVGTLETGKDATRIFSEKRSAIKKKAKFRKRTEQLDSLDDSDQIQIDKHS</sequence>
<dbReference type="AlphaFoldDB" id="A0A9W7IG90"/>
<name>A0A9W7IG90_HIBTR</name>
<dbReference type="EMBL" id="BSYR01000027">
    <property type="protein sequence ID" value="GMI95514.1"/>
    <property type="molecule type" value="Genomic_DNA"/>
</dbReference>
<evidence type="ECO:0000313" key="2">
    <source>
        <dbReference type="Proteomes" id="UP001165190"/>
    </source>
</evidence>
<protein>
    <submittedName>
        <fullName evidence="1">Uncharacterized protein</fullName>
    </submittedName>
</protein>
<evidence type="ECO:0000313" key="1">
    <source>
        <dbReference type="EMBL" id="GMI95514.1"/>
    </source>
</evidence>
<organism evidence="1 2">
    <name type="scientific">Hibiscus trionum</name>
    <name type="common">Flower of an hour</name>
    <dbReference type="NCBI Taxonomy" id="183268"/>
    <lineage>
        <taxon>Eukaryota</taxon>
        <taxon>Viridiplantae</taxon>
        <taxon>Streptophyta</taxon>
        <taxon>Embryophyta</taxon>
        <taxon>Tracheophyta</taxon>
        <taxon>Spermatophyta</taxon>
        <taxon>Magnoliopsida</taxon>
        <taxon>eudicotyledons</taxon>
        <taxon>Gunneridae</taxon>
        <taxon>Pentapetalae</taxon>
        <taxon>rosids</taxon>
        <taxon>malvids</taxon>
        <taxon>Malvales</taxon>
        <taxon>Malvaceae</taxon>
        <taxon>Malvoideae</taxon>
        <taxon>Hibiscus</taxon>
    </lineage>
</organism>
<dbReference type="Proteomes" id="UP001165190">
    <property type="component" value="Unassembled WGS sequence"/>
</dbReference>
<proteinExistence type="predicted"/>
<accession>A0A9W7IG90</accession>
<gene>
    <name evidence="1" type="ORF">HRI_003220700</name>
</gene>
<reference evidence="1" key="1">
    <citation type="submission" date="2023-05" db="EMBL/GenBank/DDBJ databases">
        <title>Genome and transcriptome analyses reveal genes involved in the formation of fine ridges on petal epidermal cells in Hibiscus trionum.</title>
        <authorList>
            <person name="Koshimizu S."/>
            <person name="Masuda S."/>
            <person name="Ishii T."/>
            <person name="Shirasu K."/>
            <person name="Hoshino A."/>
            <person name="Arita M."/>
        </authorList>
    </citation>
    <scope>NUCLEOTIDE SEQUENCE</scope>
    <source>
        <strain evidence="1">Hamamatsu line</strain>
    </source>
</reference>
<comment type="caution">
    <text evidence="1">The sequence shown here is derived from an EMBL/GenBank/DDBJ whole genome shotgun (WGS) entry which is preliminary data.</text>
</comment>